<dbReference type="InterPro" id="IPR017853">
    <property type="entry name" value="GH"/>
</dbReference>
<dbReference type="Proteomes" id="UP000192368">
    <property type="component" value="Unassembled WGS sequence"/>
</dbReference>
<sequence>MKKFFIIILLLIIGGGAGALFLLGHRGSGETSKAYQGFNFVVEGDKIKKGEFDKIDGQYYLSLDFIKEYVDETVKYDENEKTVIFVNEQGTKRIKVGAKEGVLNSQKIGLRDPIIEKDSKIYVPIEAFIYDYPVTLKFIQDKNLLIMDYDNLEYAVGVSPGDGLNMRESDSTKSPIVSILKNGDKVYVYGEEGDFYKVREIEGYAGYIAKSKLEVNLPKNRFKIEKDKKKREAKAPLNLTWDYTYARQSDDVVSSIKELPGVNVICPTWFSVSDGSGNIIDRGRQDYVKKYNDLGVDVWGYLDNSFKADLTTEFLSKSSSREKAIEKVLALTKQYGLKGINIDFENTKIDDRDGITQFVRELTGVFHANKLLVSVDVTPQISSNVKKEPYDRRELGKIADYVMLMAYDQHWSTSDKAGSVAEYNWVEGNINLVINQIPKEKLILCVPFYSRLWSEDDKSLNSDALSMGQVNKILADRNAKIEWDNKAKQDYSEYTYNSKHYKIWVEDSKSIEWKTSLVGKYSLGGVASWRRGFETGDIWQTIKNVLKDIKKI</sequence>
<protein>
    <submittedName>
        <fullName evidence="2">Spore germination protein YaaH</fullName>
    </submittedName>
</protein>
<accession>A0A1W1USR8</accession>
<proteinExistence type="predicted"/>
<dbReference type="AlphaFoldDB" id="A0A1W1USR8"/>
<dbReference type="InterPro" id="IPR011583">
    <property type="entry name" value="Chitinase_II/V-like_cat"/>
</dbReference>
<dbReference type="PROSITE" id="PS51910">
    <property type="entry name" value="GH18_2"/>
    <property type="match status" value="1"/>
</dbReference>
<dbReference type="PANTHER" id="PTHR46066:SF2">
    <property type="entry name" value="CHITINASE DOMAIN-CONTAINING PROTEIN 1"/>
    <property type="match status" value="1"/>
</dbReference>
<dbReference type="OrthoDB" id="9775889at2"/>
<organism evidence="2 3">
    <name type="scientific">Peptoniphilus asaccharolyticus DSM 20463</name>
    <dbReference type="NCBI Taxonomy" id="573058"/>
    <lineage>
        <taxon>Bacteria</taxon>
        <taxon>Bacillati</taxon>
        <taxon>Bacillota</taxon>
        <taxon>Tissierellia</taxon>
        <taxon>Tissierellales</taxon>
        <taxon>Peptoniphilaceae</taxon>
        <taxon>Peptoniphilus</taxon>
    </lineage>
</organism>
<dbReference type="Pfam" id="PF00704">
    <property type="entry name" value="Glyco_hydro_18"/>
    <property type="match status" value="1"/>
</dbReference>
<dbReference type="InterPro" id="IPR003646">
    <property type="entry name" value="SH3-like_bac-type"/>
</dbReference>
<dbReference type="InterPro" id="IPR012854">
    <property type="entry name" value="Cu_amine_oxidase-like_N"/>
</dbReference>
<dbReference type="InterPro" id="IPR036582">
    <property type="entry name" value="Mao_N_sf"/>
</dbReference>
<dbReference type="STRING" id="573058.SAMN00017477_0645"/>
<evidence type="ECO:0000259" key="1">
    <source>
        <dbReference type="PROSITE" id="PS51910"/>
    </source>
</evidence>
<name>A0A1W1USR8_PEPAS</name>
<dbReference type="Gene3D" id="3.10.50.10">
    <property type="match status" value="1"/>
</dbReference>
<feature type="domain" description="GH18" evidence="1">
    <location>
        <begin position="237"/>
        <end position="549"/>
    </location>
</feature>
<dbReference type="Gene3D" id="3.30.457.10">
    <property type="entry name" value="Copper amine oxidase-like, N-terminal domain"/>
    <property type="match status" value="1"/>
</dbReference>
<reference evidence="3" key="1">
    <citation type="submission" date="2017-04" db="EMBL/GenBank/DDBJ databases">
        <authorList>
            <person name="Varghese N."/>
            <person name="Submissions S."/>
        </authorList>
    </citation>
    <scope>NUCLEOTIDE SEQUENCE [LARGE SCALE GENOMIC DNA]</scope>
    <source>
        <strain evidence="3">DSM 20463</strain>
    </source>
</reference>
<dbReference type="PANTHER" id="PTHR46066">
    <property type="entry name" value="CHITINASE DOMAIN-CONTAINING PROTEIN 1 FAMILY MEMBER"/>
    <property type="match status" value="1"/>
</dbReference>
<gene>
    <name evidence="2" type="ORF">SAMN00017477_0645</name>
</gene>
<keyword evidence="3" id="KW-1185">Reference proteome</keyword>
<dbReference type="SMART" id="SM00636">
    <property type="entry name" value="Glyco_18"/>
    <property type="match status" value="1"/>
</dbReference>
<dbReference type="SMART" id="SM00287">
    <property type="entry name" value="SH3b"/>
    <property type="match status" value="1"/>
</dbReference>
<dbReference type="GO" id="GO:0005975">
    <property type="term" value="P:carbohydrate metabolic process"/>
    <property type="evidence" value="ECO:0007669"/>
    <property type="project" value="InterPro"/>
</dbReference>
<dbReference type="Pfam" id="PF07833">
    <property type="entry name" value="Cu_amine_oxidN1"/>
    <property type="match status" value="1"/>
</dbReference>
<dbReference type="SUPFAM" id="SSF51445">
    <property type="entry name" value="(Trans)glycosidases"/>
    <property type="match status" value="1"/>
</dbReference>
<dbReference type="GO" id="GO:0008061">
    <property type="term" value="F:chitin binding"/>
    <property type="evidence" value="ECO:0007669"/>
    <property type="project" value="InterPro"/>
</dbReference>
<dbReference type="RefSeq" id="WP_084230304.1">
    <property type="nucleotide sequence ID" value="NZ_FWWR01000009.1"/>
</dbReference>
<dbReference type="Pfam" id="PF08239">
    <property type="entry name" value="SH3_3"/>
    <property type="match status" value="1"/>
</dbReference>
<dbReference type="InterPro" id="IPR029070">
    <property type="entry name" value="Chitinase_insertion_sf"/>
</dbReference>
<evidence type="ECO:0000313" key="3">
    <source>
        <dbReference type="Proteomes" id="UP000192368"/>
    </source>
</evidence>
<dbReference type="Gene3D" id="3.20.20.80">
    <property type="entry name" value="Glycosidases"/>
    <property type="match status" value="1"/>
</dbReference>
<evidence type="ECO:0000313" key="2">
    <source>
        <dbReference type="EMBL" id="SMB84175.1"/>
    </source>
</evidence>
<dbReference type="InterPro" id="IPR001223">
    <property type="entry name" value="Glyco_hydro18_cat"/>
</dbReference>
<dbReference type="Gene3D" id="2.30.30.40">
    <property type="entry name" value="SH3 Domains"/>
    <property type="match status" value="1"/>
</dbReference>
<dbReference type="EMBL" id="FWWR01000009">
    <property type="protein sequence ID" value="SMB84175.1"/>
    <property type="molecule type" value="Genomic_DNA"/>
</dbReference>
<dbReference type="SUPFAM" id="SSF55383">
    <property type="entry name" value="Copper amine oxidase, domain N"/>
    <property type="match status" value="1"/>
</dbReference>